<evidence type="ECO:0000313" key="4">
    <source>
        <dbReference type="Proteomes" id="UP000218231"/>
    </source>
</evidence>
<evidence type="ECO:0000313" key="3">
    <source>
        <dbReference type="EMBL" id="PAV87248.1"/>
    </source>
</evidence>
<dbReference type="OrthoDB" id="5858760at2759"/>
<feature type="compositionally biased region" description="Basic and acidic residues" evidence="1">
    <location>
        <begin position="306"/>
        <end position="317"/>
    </location>
</feature>
<gene>
    <name evidence="3" type="ORF">WR25_15116</name>
</gene>
<dbReference type="Proteomes" id="UP000218231">
    <property type="component" value="Unassembled WGS sequence"/>
</dbReference>
<dbReference type="EMBL" id="LIAE01006596">
    <property type="protein sequence ID" value="PAV87248.1"/>
    <property type="molecule type" value="Genomic_DNA"/>
</dbReference>
<feature type="compositionally biased region" description="Acidic residues" evidence="1">
    <location>
        <begin position="288"/>
        <end position="305"/>
    </location>
</feature>
<dbReference type="PANTHER" id="PTHR15696">
    <property type="entry name" value="SMG-7 SUPPRESSOR WITH MORPHOLOGICAL EFFECT ON GENITALIA PROTEIN 7"/>
    <property type="match status" value="1"/>
</dbReference>
<feature type="region of interest" description="Disordered" evidence="1">
    <location>
        <begin position="280"/>
        <end position="317"/>
    </location>
</feature>
<keyword evidence="4" id="KW-1185">Reference proteome</keyword>
<evidence type="ECO:0000256" key="1">
    <source>
        <dbReference type="SAM" id="MobiDB-lite"/>
    </source>
</evidence>
<dbReference type="InterPro" id="IPR054534">
    <property type="entry name" value="EST1-like_DNA_bind"/>
</dbReference>
<dbReference type="STRING" id="2018661.A0A2A2LM91"/>
<dbReference type="GO" id="GO:0042162">
    <property type="term" value="F:telomeric DNA binding"/>
    <property type="evidence" value="ECO:0007669"/>
    <property type="project" value="TreeGrafter"/>
</dbReference>
<dbReference type="AlphaFoldDB" id="A0A2A2LM91"/>
<dbReference type="InterPro" id="IPR045153">
    <property type="entry name" value="Est1/Ebs1-like"/>
</dbReference>
<dbReference type="Gene3D" id="1.25.40.10">
    <property type="entry name" value="Tetratricopeptide repeat domain"/>
    <property type="match status" value="1"/>
</dbReference>
<dbReference type="GO" id="GO:0070034">
    <property type="term" value="F:telomerase RNA binding"/>
    <property type="evidence" value="ECO:0007669"/>
    <property type="project" value="TreeGrafter"/>
</dbReference>
<accession>A0A2A2LM91</accession>
<dbReference type="Gene3D" id="3.40.50.1010">
    <property type="entry name" value="5'-nuclease"/>
    <property type="match status" value="1"/>
</dbReference>
<reference evidence="3 4" key="1">
    <citation type="journal article" date="2017" name="Curr. Biol.">
        <title>Genome architecture and evolution of a unichromosomal asexual nematode.</title>
        <authorList>
            <person name="Fradin H."/>
            <person name="Zegar C."/>
            <person name="Gutwein M."/>
            <person name="Lucas J."/>
            <person name="Kovtun M."/>
            <person name="Corcoran D."/>
            <person name="Baugh L.R."/>
            <person name="Kiontke K."/>
            <person name="Gunsalus K."/>
            <person name="Fitch D.H."/>
            <person name="Piano F."/>
        </authorList>
    </citation>
    <scope>NUCLEOTIDE SEQUENCE [LARGE SCALE GENOMIC DNA]</scope>
    <source>
        <strain evidence="3">PF1309</strain>
    </source>
</reference>
<sequence length="610" mass="70622">MEKIGRYCLELKKTLDVEDPDSDKARAFRKKILKLLLEFEQTSDDQKGLELFWRVAYRDPVQTIKRRKVDTKYSSKIITEFINELRNQMKTGTKHAAVLSLYIGDLHRYMNSNQALIRAFYKKAISIDPDLGHAFNQLALTDTHIMSLRHWMMALTVEKPFALALQNVEKTLTEKFDDPMEERVAELVKLITIQYKKVELQRHSELWTEALEDVENLESHPQLPLLVNVLSMSAMLSTSQMGYDVFLGATQLLCETFRCLLQKIQCAVEVDSDINVHRARRRRRRESDDDENESSGDEEGEGTNDEDAKGQKEENNKMDMKKSLEMLLLATACEWMYYADDVLNNGLQKSGTPIPSAFRDLYDDVVNILMDKLNGLLDTIKKHEEDVDEELSWLIYGPILESNNPKSPRPLRQLIYWAYQLTSQTESPIQFRDYFKKRDKSSKQANGRENIAQKMAELHIRQKQATSLEWLPVYVIYDTSVLEKHSNLARDLIFSRHFISVLPSFVLSIIDKMKTSNETIRSTLRLIERAQKRDRLQIVKANAHEECAKELIASANEHGLTSHETLVALLVEDLDKFQHFKIPSMVIYQIEEFHDRFHKAVSSRASVGVS</sequence>
<dbReference type="GO" id="GO:0005697">
    <property type="term" value="C:telomerase holoenzyme complex"/>
    <property type="evidence" value="ECO:0007669"/>
    <property type="project" value="TreeGrafter"/>
</dbReference>
<protein>
    <recommendedName>
        <fullName evidence="2">EST1-like DNA-binding domain-containing protein</fullName>
    </recommendedName>
</protein>
<evidence type="ECO:0000259" key="2">
    <source>
        <dbReference type="Pfam" id="PF22695"/>
    </source>
</evidence>
<dbReference type="InterPro" id="IPR011990">
    <property type="entry name" value="TPR-like_helical_dom_sf"/>
</dbReference>
<proteinExistence type="predicted"/>
<dbReference type="SUPFAM" id="SSF48452">
    <property type="entry name" value="TPR-like"/>
    <property type="match status" value="1"/>
</dbReference>
<dbReference type="Pfam" id="PF22695">
    <property type="entry name" value="EST1-like_DNA_bind"/>
    <property type="match status" value="1"/>
</dbReference>
<dbReference type="PANTHER" id="PTHR15696:SF5">
    <property type="entry name" value="NONSENSE-MEDIATED MRNA DECAY FACTOR SMG7"/>
    <property type="match status" value="1"/>
</dbReference>
<name>A0A2A2LM91_9BILA</name>
<feature type="domain" description="EST1-like DNA-binding" evidence="2">
    <location>
        <begin position="6"/>
        <end position="250"/>
    </location>
</feature>
<comment type="caution">
    <text evidence="3">The sequence shown here is derived from an EMBL/GenBank/DDBJ whole genome shotgun (WGS) entry which is preliminary data.</text>
</comment>
<organism evidence="3 4">
    <name type="scientific">Diploscapter pachys</name>
    <dbReference type="NCBI Taxonomy" id="2018661"/>
    <lineage>
        <taxon>Eukaryota</taxon>
        <taxon>Metazoa</taxon>
        <taxon>Ecdysozoa</taxon>
        <taxon>Nematoda</taxon>
        <taxon>Chromadorea</taxon>
        <taxon>Rhabditida</taxon>
        <taxon>Rhabditina</taxon>
        <taxon>Rhabditomorpha</taxon>
        <taxon>Rhabditoidea</taxon>
        <taxon>Rhabditidae</taxon>
        <taxon>Diploscapter</taxon>
    </lineage>
</organism>
<dbReference type="GO" id="GO:0000184">
    <property type="term" value="P:nuclear-transcribed mRNA catabolic process, nonsense-mediated decay"/>
    <property type="evidence" value="ECO:0007669"/>
    <property type="project" value="TreeGrafter"/>
</dbReference>